<dbReference type="Proteomes" id="UP001162031">
    <property type="component" value="Unassembled WGS sequence"/>
</dbReference>
<name>A0AAV0U5N9_HYABA</name>
<evidence type="ECO:0000313" key="4">
    <source>
        <dbReference type="Proteomes" id="UP001162031"/>
    </source>
</evidence>
<feature type="compositionally biased region" description="Low complexity" evidence="1">
    <location>
        <begin position="74"/>
        <end position="83"/>
    </location>
</feature>
<keyword evidence="2" id="KW-1133">Transmembrane helix</keyword>
<reference evidence="3" key="1">
    <citation type="submission" date="2022-12" db="EMBL/GenBank/DDBJ databases">
        <authorList>
            <person name="Webb A."/>
        </authorList>
    </citation>
    <scope>NUCLEOTIDE SEQUENCE</scope>
    <source>
        <strain evidence="3">Hp1</strain>
    </source>
</reference>
<evidence type="ECO:0000256" key="1">
    <source>
        <dbReference type="SAM" id="MobiDB-lite"/>
    </source>
</evidence>
<protein>
    <recommendedName>
        <fullName evidence="5">RxLR effector candidate protein</fullName>
    </recommendedName>
</protein>
<dbReference type="EMBL" id="CANTFL010001025">
    <property type="protein sequence ID" value="CAI5730269.1"/>
    <property type="molecule type" value="Genomic_DNA"/>
</dbReference>
<keyword evidence="2" id="KW-0472">Membrane</keyword>
<evidence type="ECO:0000313" key="3">
    <source>
        <dbReference type="EMBL" id="CAI5730269.1"/>
    </source>
</evidence>
<keyword evidence="4" id="KW-1185">Reference proteome</keyword>
<keyword evidence="2" id="KW-0812">Transmembrane</keyword>
<feature type="transmembrane region" description="Helical" evidence="2">
    <location>
        <begin position="23"/>
        <end position="44"/>
    </location>
</feature>
<organism evidence="3 4">
    <name type="scientific">Hyaloperonospora brassicae</name>
    <name type="common">Brassica downy mildew</name>
    <name type="synonym">Peronospora brassicae</name>
    <dbReference type="NCBI Taxonomy" id="162125"/>
    <lineage>
        <taxon>Eukaryota</taxon>
        <taxon>Sar</taxon>
        <taxon>Stramenopiles</taxon>
        <taxon>Oomycota</taxon>
        <taxon>Peronosporomycetes</taxon>
        <taxon>Peronosporales</taxon>
        <taxon>Peronosporaceae</taxon>
        <taxon>Hyaloperonospora</taxon>
    </lineage>
</organism>
<gene>
    <name evidence="3" type="ORF">HBR001_LOCUS4794</name>
</gene>
<evidence type="ECO:0000256" key="2">
    <source>
        <dbReference type="SAM" id="Phobius"/>
    </source>
</evidence>
<sequence length="110" mass="11487">MATETTPLRGVQYASDAQRRKRIVGITGVVVVLAAVVVVLWLTLSGHGSNSMDPKMPRAPENSSPVDPRDEAPDAAPAAAPGAHLRHEPPVDAVHQGTPPVDAVHHGQSP</sequence>
<feature type="region of interest" description="Disordered" evidence="1">
    <location>
        <begin position="47"/>
        <end position="110"/>
    </location>
</feature>
<proteinExistence type="predicted"/>
<comment type="caution">
    <text evidence="3">The sequence shown here is derived from an EMBL/GenBank/DDBJ whole genome shotgun (WGS) entry which is preliminary data.</text>
</comment>
<dbReference type="AlphaFoldDB" id="A0AAV0U5N9"/>
<evidence type="ECO:0008006" key="5">
    <source>
        <dbReference type="Google" id="ProtNLM"/>
    </source>
</evidence>
<accession>A0AAV0U5N9</accession>